<dbReference type="RefSeq" id="WP_339960836.1">
    <property type="nucleotide sequence ID" value="NZ_JAWMWH010000003.1"/>
</dbReference>
<organism evidence="1 2">
    <name type="scientific">Nicoliella lavandulae</name>
    <dbReference type="NCBI Taxonomy" id="3082954"/>
    <lineage>
        <taxon>Bacteria</taxon>
        <taxon>Bacillati</taxon>
        <taxon>Bacillota</taxon>
        <taxon>Bacilli</taxon>
        <taxon>Lactobacillales</taxon>
        <taxon>Lactobacillaceae</taxon>
        <taxon>Nicoliella</taxon>
    </lineage>
</organism>
<protein>
    <recommendedName>
        <fullName evidence="3">DNA-binding protein</fullName>
    </recommendedName>
</protein>
<evidence type="ECO:0000313" key="1">
    <source>
        <dbReference type="EMBL" id="MEJ6400988.1"/>
    </source>
</evidence>
<reference evidence="1 2" key="1">
    <citation type="submission" date="2023-10" db="EMBL/GenBank/DDBJ databases">
        <title>Nicoliella lavandulae sp. nov. isolated from Lavandula angustifolia flowers.</title>
        <authorList>
            <person name="Alcantara C."/>
            <person name="Zuniga M."/>
            <person name="Landete J.M."/>
            <person name="Monedero V."/>
        </authorList>
    </citation>
    <scope>NUCLEOTIDE SEQUENCE [LARGE SCALE GENOMIC DNA]</scope>
    <source>
        <strain evidence="1 2">Es01</strain>
    </source>
</reference>
<sequence length="87" mass="10102">MEAKLQVDDSTFQDELRSMFQQAFDEGRQSAINADPFIHGKANLAKWLKFGSAKVNKMIELDKLPYHEVQGKKIFLKQEVIEFIKSR</sequence>
<keyword evidence="2" id="KW-1185">Reference proteome</keyword>
<accession>A0ABU8SM59</accession>
<name>A0ABU8SM59_9LACO</name>
<comment type="caution">
    <text evidence="1">The sequence shown here is derived from an EMBL/GenBank/DDBJ whole genome shotgun (WGS) entry which is preliminary data.</text>
</comment>
<dbReference type="EMBL" id="JAWMWH010000003">
    <property type="protein sequence ID" value="MEJ6400988.1"/>
    <property type="molecule type" value="Genomic_DNA"/>
</dbReference>
<dbReference type="Proteomes" id="UP001370590">
    <property type="component" value="Unassembled WGS sequence"/>
</dbReference>
<gene>
    <name evidence="1" type="ORF">R4146_07515</name>
</gene>
<proteinExistence type="predicted"/>
<evidence type="ECO:0008006" key="3">
    <source>
        <dbReference type="Google" id="ProtNLM"/>
    </source>
</evidence>
<evidence type="ECO:0000313" key="2">
    <source>
        <dbReference type="Proteomes" id="UP001370590"/>
    </source>
</evidence>